<sequence length="100" mass="12144">MKDFFRGLVRSIFFWFLITPLVLLYFGMSYLSYQMILSSSDKLEQLEPAIIEAEEAGITLPYPQRSEYRRTYELYHNAQNLLQSFWFKYVFEFPEYKEPL</sequence>
<keyword evidence="1" id="KW-0472">Membrane</keyword>
<reference evidence="2 3" key="1">
    <citation type="submission" date="2017-10" db="EMBL/GenBank/DDBJ databases">
        <title>Bacillus sp. nov., a halophilic bacterium isolated from a Yangshapao Lake.</title>
        <authorList>
            <person name="Wang H."/>
        </authorList>
    </citation>
    <scope>NUCLEOTIDE SEQUENCE [LARGE SCALE GENOMIC DNA]</scope>
    <source>
        <strain evidence="2 3">YSP-3</strain>
    </source>
</reference>
<evidence type="ECO:0000313" key="2">
    <source>
        <dbReference type="EMBL" id="PYZ98945.1"/>
    </source>
</evidence>
<dbReference type="Proteomes" id="UP000248066">
    <property type="component" value="Unassembled WGS sequence"/>
</dbReference>
<dbReference type="AlphaFoldDB" id="A0A2W0HMZ8"/>
<name>A0A2W0HMZ8_9BACI</name>
<evidence type="ECO:0008006" key="4">
    <source>
        <dbReference type="Google" id="ProtNLM"/>
    </source>
</evidence>
<dbReference type="OrthoDB" id="2881164at2"/>
<accession>A0A2W0HMZ8</accession>
<evidence type="ECO:0000256" key="1">
    <source>
        <dbReference type="SAM" id="Phobius"/>
    </source>
</evidence>
<protein>
    <recommendedName>
        <fullName evidence="4">Sensor histidine kinase</fullName>
    </recommendedName>
</protein>
<proteinExistence type="predicted"/>
<evidence type="ECO:0000313" key="3">
    <source>
        <dbReference type="Proteomes" id="UP000248066"/>
    </source>
</evidence>
<keyword evidence="1" id="KW-0812">Transmembrane</keyword>
<dbReference type="RefSeq" id="WP_110519257.1">
    <property type="nucleotide sequence ID" value="NZ_PDOF01000001.1"/>
</dbReference>
<gene>
    <name evidence="2" type="ORF">CR205_10350</name>
</gene>
<organism evidence="2 3">
    <name type="scientific">Alteribacter lacisalsi</name>
    <dbReference type="NCBI Taxonomy" id="2045244"/>
    <lineage>
        <taxon>Bacteria</taxon>
        <taxon>Bacillati</taxon>
        <taxon>Bacillota</taxon>
        <taxon>Bacilli</taxon>
        <taxon>Bacillales</taxon>
        <taxon>Bacillaceae</taxon>
        <taxon>Alteribacter</taxon>
    </lineage>
</organism>
<dbReference type="EMBL" id="PDOF01000001">
    <property type="protein sequence ID" value="PYZ98945.1"/>
    <property type="molecule type" value="Genomic_DNA"/>
</dbReference>
<keyword evidence="3" id="KW-1185">Reference proteome</keyword>
<feature type="transmembrane region" description="Helical" evidence="1">
    <location>
        <begin position="12"/>
        <end position="33"/>
    </location>
</feature>
<keyword evidence="1" id="KW-1133">Transmembrane helix</keyword>
<comment type="caution">
    <text evidence="2">The sequence shown here is derived from an EMBL/GenBank/DDBJ whole genome shotgun (WGS) entry which is preliminary data.</text>
</comment>